<accession>A0A0V0SSX2</accession>
<comment type="caution">
    <text evidence="1">The sequence shown here is derived from an EMBL/GenBank/DDBJ whole genome shotgun (WGS) entry which is preliminary data.</text>
</comment>
<keyword evidence="2" id="KW-1185">Reference proteome</keyword>
<evidence type="ECO:0000313" key="1">
    <source>
        <dbReference type="EMBL" id="KRX29817.1"/>
    </source>
</evidence>
<dbReference type="EMBL" id="JYDJ01002955">
    <property type="protein sequence ID" value="KRX29817.1"/>
    <property type="molecule type" value="Genomic_DNA"/>
</dbReference>
<dbReference type="AlphaFoldDB" id="A0A0V0SSX2"/>
<protein>
    <submittedName>
        <fullName evidence="1">Uncharacterized protein</fullName>
    </submittedName>
</protein>
<reference evidence="1 2" key="1">
    <citation type="submission" date="2015-01" db="EMBL/GenBank/DDBJ databases">
        <title>Evolution of Trichinella species and genotypes.</title>
        <authorList>
            <person name="Korhonen P.K."/>
            <person name="Edoardo P."/>
            <person name="Giuseppe L.R."/>
            <person name="Gasser R.B."/>
        </authorList>
    </citation>
    <scope>NUCLEOTIDE SEQUENCE [LARGE SCALE GENOMIC DNA]</scope>
    <source>
        <strain evidence="1">ISS417</strain>
    </source>
</reference>
<dbReference type="Proteomes" id="UP000055048">
    <property type="component" value="Unassembled WGS sequence"/>
</dbReference>
<organism evidence="1 2">
    <name type="scientific">Trichinella murrelli</name>
    <dbReference type="NCBI Taxonomy" id="144512"/>
    <lineage>
        <taxon>Eukaryota</taxon>
        <taxon>Metazoa</taxon>
        <taxon>Ecdysozoa</taxon>
        <taxon>Nematoda</taxon>
        <taxon>Enoplea</taxon>
        <taxon>Dorylaimia</taxon>
        <taxon>Trichinellida</taxon>
        <taxon>Trichinellidae</taxon>
        <taxon>Trichinella</taxon>
    </lineage>
</organism>
<gene>
    <name evidence="1" type="ORF">T05_9824</name>
</gene>
<evidence type="ECO:0000313" key="2">
    <source>
        <dbReference type="Proteomes" id="UP000055048"/>
    </source>
</evidence>
<proteinExistence type="predicted"/>
<name>A0A0V0SSX2_9BILA</name>
<sequence length="33" mass="3770">MISIAFYHPCHCGDFNKQSGCPWRQSLSTNNNL</sequence>